<dbReference type="InterPro" id="IPR011527">
    <property type="entry name" value="ABC1_TM_dom"/>
</dbReference>
<evidence type="ECO:0000259" key="8">
    <source>
        <dbReference type="PROSITE" id="PS50893"/>
    </source>
</evidence>
<name>A0A1M5ZW35_9CLOT</name>
<accession>A0A1M5ZW35</accession>
<dbReference type="SMART" id="SM00382">
    <property type="entry name" value="AAA"/>
    <property type="match status" value="1"/>
</dbReference>
<dbReference type="CDD" id="cd18549">
    <property type="entry name" value="ABC_6TM_YwjA_like"/>
    <property type="match status" value="1"/>
</dbReference>
<dbReference type="InterPro" id="IPR017871">
    <property type="entry name" value="ABC_transporter-like_CS"/>
</dbReference>
<dbReference type="Gene3D" id="3.40.50.300">
    <property type="entry name" value="P-loop containing nucleotide triphosphate hydrolases"/>
    <property type="match status" value="1"/>
</dbReference>
<evidence type="ECO:0000256" key="2">
    <source>
        <dbReference type="ARBA" id="ARBA00022692"/>
    </source>
</evidence>
<evidence type="ECO:0000256" key="3">
    <source>
        <dbReference type="ARBA" id="ARBA00022741"/>
    </source>
</evidence>
<dbReference type="InterPro" id="IPR039421">
    <property type="entry name" value="Type_1_exporter"/>
</dbReference>
<dbReference type="RefSeq" id="WP_073021561.1">
    <property type="nucleotide sequence ID" value="NZ_FQXU01000011.1"/>
</dbReference>
<dbReference type="InterPro" id="IPR003593">
    <property type="entry name" value="AAA+_ATPase"/>
</dbReference>
<feature type="domain" description="ABC transmembrane type-1" evidence="9">
    <location>
        <begin position="17"/>
        <end position="299"/>
    </location>
</feature>
<proteinExistence type="predicted"/>
<dbReference type="PROSITE" id="PS00211">
    <property type="entry name" value="ABC_TRANSPORTER_1"/>
    <property type="match status" value="1"/>
</dbReference>
<dbReference type="Pfam" id="PF00005">
    <property type="entry name" value="ABC_tran"/>
    <property type="match status" value="1"/>
</dbReference>
<evidence type="ECO:0000256" key="7">
    <source>
        <dbReference type="SAM" id="Phobius"/>
    </source>
</evidence>
<evidence type="ECO:0000256" key="1">
    <source>
        <dbReference type="ARBA" id="ARBA00004651"/>
    </source>
</evidence>
<feature type="domain" description="ABC transporter" evidence="8">
    <location>
        <begin position="332"/>
        <end position="567"/>
    </location>
</feature>
<sequence length="570" mass="65200">MIKEFVKYYKPHKKLFAIDMFCAFLVSICDLFYPMITRNIINDYVPNQNLRLLVVWSITLIFIYALKLVVNYFIQYWGHVVGVRMQADMRKKIFKHLQKLPFNYFDNNKTGVIMSRIMNDLMEISELAHHGPEDLFISLIMLIGSFIVLCTINIPLTLITFAFIPVLIWYAIKKRIKMNDAFKKTRIEIGDVNASLENSIAGIRVSRAFTNTKYEIDKFQVGNNKFRKAREYAYKAMAEFYSGMFFIVDILNLIVLSIGGFFTFKGYITIGDYVAYLLYIKLFMDPIKRLINFVEQLQSGMTGFERFQELMAEQEEEYSDKVIEMRNVDGNIEFEGVSFKYDDEETHVLQDLNLNIKSGQTVALVGPSGGGKTTLCHLVPRFYELDGGIIKIDGVDITTVNRESLRKNIGIVQQDVFLFTGTILENILYGNPEASEEEVVEAARRANIHEFIINLPDGYNTYIGEKGLKLSGGQKQRLSIARVFLKNPKILILDEATSALDNTTEMIIQKSLEELTIGRTTLIVAHRLSTIKNADEIVVLTPEGIAEKGTHKELIKNDGIYASLYSLSER</sequence>
<reference evidence="10 11" key="1">
    <citation type="submission" date="2016-11" db="EMBL/GenBank/DDBJ databases">
        <authorList>
            <person name="Jaros S."/>
            <person name="Januszkiewicz K."/>
            <person name="Wedrychowicz H."/>
        </authorList>
    </citation>
    <scope>NUCLEOTIDE SEQUENCE [LARGE SCALE GENOMIC DNA]</scope>
    <source>
        <strain evidence="10 11">DSM 6191</strain>
    </source>
</reference>
<evidence type="ECO:0000256" key="6">
    <source>
        <dbReference type="ARBA" id="ARBA00023136"/>
    </source>
</evidence>
<organism evidence="10 11">
    <name type="scientific">Clostridium intestinale DSM 6191</name>
    <dbReference type="NCBI Taxonomy" id="1121320"/>
    <lineage>
        <taxon>Bacteria</taxon>
        <taxon>Bacillati</taxon>
        <taxon>Bacillota</taxon>
        <taxon>Clostridia</taxon>
        <taxon>Eubacteriales</taxon>
        <taxon>Clostridiaceae</taxon>
        <taxon>Clostridium</taxon>
    </lineage>
</organism>
<dbReference type="InterPro" id="IPR036640">
    <property type="entry name" value="ABC1_TM_sf"/>
</dbReference>
<feature type="transmembrane region" description="Helical" evidence="7">
    <location>
        <begin position="135"/>
        <end position="168"/>
    </location>
</feature>
<gene>
    <name evidence="10" type="ORF">SAMN02745941_03494</name>
</gene>
<dbReference type="GO" id="GO:0015421">
    <property type="term" value="F:ABC-type oligopeptide transporter activity"/>
    <property type="evidence" value="ECO:0007669"/>
    <property type="project" value="TreeGrafter"/>
</dbReference>
<dbReference type="GO" id="GO:0005886">
    <property type="term" value="C:plasma membrane"/>
    <property type="evidence" value="ECO:0007669"/>
    <property type="project" value="UniProtKB-SubCell"/>
</dbReference>
<keyword evidence="3" id="KW-0547">Nucleotide-binding</keyword>
<keyword evidence="4 10" id="KW-0067">ATP-binding</keyword>
<dbReference type="PANTHER" id="PTHR43394:SF1">
    <property type="entry name" value="ATP-BINDING CASSETTE SUB-FAMILY B MEMBER 10, MITOCHONDRIAL"/>
    <property type="match status" value="1"/>
</dbReference>
<dbReference type="PANTHER" id="PTHR43394">
    <property type="entry name" value="ATP-DEPENDENT PERMEASE MDL1, MITOCHONDRIAL"/>
    <property type="match status" value="1"/>
</dbReference>
<evidence type="ECO:0000313" key="10">
    <source>
        <dbReference type="EMBL" id="SHI28378.1"/>
    </source>
</evidence>
<protein>
    <submittedName>
        <fullName evidence="10">ATP-binding cassette, subfamily B</fullName>
    </submittedName>
</protein>
<feature type="transmembrane region" description="Helical" evidence="7">
    <location>
        <begin position="15"/>
        <end position="33"/>
    </location>
</feature>
<dbReference type="GO" id="GO:0005524">
    <property type="term" value="F:ATP binding"/>
    <property type="evidence" value="ECO:0007669"/>
    <property type="project" value="UniProtKB-KW"/>
</dbReference>
<dbReference type="Proteomes" id="UP000184241">
    <property type="component" value="Unassembled WGS sequence"/>
</dbReference>
<dbReference type="FunFam" id="3.40.50.300:FF:000218">
    <property type="entry name" value="Multidrug ABC transporter ATP-binding protein"/>
    <property type="match status" value="1"/>
</dbReference>
<dbReference type="PROSITE" id="PS50929">
    <property type="entry name" value="ABC_TM1F"/>
    <property type="match status" value="1"/>
</dbReference>
<evidence type="ECO:0000256" key="4">
    <source>
        <dbReference type="ARBA" id="ARBA00022840"/>
    </source>
</evidence>
<dbReference type="AlphaFoldDB" id="A0A1M5ZW35"/>
<evidence type="ECO:0000256" key="5">
    <source>
        <dbReference type="ARBA" id="ARBA00022989"/>
    </source>
</evidence>
<dbReference type="InterPro" id="IPR027417">
    <property type="entry name" value="P-loop_NTPase"/>
</dbReference>
<keyword evidence="6 7" id="KW-0472">Membrane</keyword>
<dbReference type="PROSITE" id="PS50893">
    <property type="entry name" value="ABC_TRANSPORTER_2"/>
    <property type="match status" value="1"/>
</dbReference>
<keyword evidence="5 7" id="KW-1133">Transmembrane helix</keyword>
<dbReference type="SUPFAM" id="SSF52540">
    <property type="entry name" value="P-loop containing nucleoside triphosphate hydrolases"/>
    <property type="match status" value="1"/>
</dbReference>
<dbReference type="FunFam" id="1.20.1560.10:FF:000053">
    <property type="entry name" value="Multidrug ABC transporter ATP-binding protein"/>
    <property type="match status" value="1"/>
</dbReference>
<dbReference type="GO" id="GO:0016887">
    <property type="term" value="F:ATP hydrolysis activity"/>
    <property type="evidence" value="ECO:0007669"/>
    <property type="project" value="InterPro"/>
</dbReference>
<dbReference type="SUPFAM" id="SSF90123">
    <property type="entry name" value="ABC transporter transmembrane region"/>
    <property type="match status" value="1"/>
</dbReference>
<dbReference type="Pfam" id="PF00664">
    <property type="entry name" value="ABC_membrane"/>
    <property type="match status" value="1"/>
</dbReference>
<evidence type="ECO:0000313" key="11">
    <source>
        <dbReference type="Proteomes" id="UP000184241"/>
    </source>
</evidence>
<keyword evidence="2 7" id="KW-0812">Transmembrane</keyword>
<feature type="transmembrane region" description="Helical" evidence="7">
    <location>
        <begin position="53"/>
        <end position="74"/>
    </location>
</feature>
<dbReference type="InterPro" id="IPR003439">
    <property type="entry name" value="ABC_transporter-like_ATP-bd"/>
</dbReference>
<comment type="subcellular location">
    <subcellularLocation>
        <location evidence="1">Cell membrane</location>
        <topology evidence="1">Multi-pass membrane protein</topology>
    </subcellularLocation>
</comment>
<feature type="transmembrane region" description="Helical" evidence="7">
    <location>
        <begin position="240"/>
        <end position="261"/>
    </location>
</feature>
<dbReference type="EMBL" id="FQXU01000011">
    <property type="protein sequence ID" value="SHI28378.1"/>
    <property type="molecule type" value="Genomic_DNA"/>
</dbReference>
<dbReference type="Gene3D" id="1.20.1560.10">
    <property type="entry name" value="ABC transporter type 1, transmembrane domain"/>
    <property type="match status" value="1"/>
</dbReference>
<evidence type="ECO:0000259" key="9">
    <source>
        <dbReference type="PROSITE" id="PS50929"/>
    </source>
</evidence>